<proteinExistence type="predicted"/>
<dbReference type="AlphaFoldDB" id="A0AAE9ZCY6"/>
<name>A0AAE9ZCY6_9PROT</name>
<dbReference type="PROSITE" id="PS51257">
    <property type="entry name" value="PROKAR_LIPOPROTEIN"/>
    <property type="match status" value="1"/>
</dbReference>
<evidence type="ECO:0000313" key="2">
    <source>
        <dbReference type="EMBL" id="WDI32604.1"/>
    </source>
</evidence>
<feature type="chain" id="PRO_5041982917" evidence="1">
    <location>
        <begin position="18"/>
        <end position="274"/>
    </location>
</feature>
<keyword evidence="3" id="KW-1185">Reference proteome</keyword>
<dbReference type="EMBL" id="CP118166">
    <property type="protein sequence ID" value="WDI32604.1"/>
    <property type="molecule type" value="Genomic_DNA"/>
</dbReference>
<protein>
    <submittedName>
        <fullName evidence="2">Uncharacterized protein</fullName>
    </submittedName>
</protein>
<reference evidence="2" key="1">
    <citation type="submission" date="2023-02" db="EMBL/GenBank/DDBJ databases">
        <title>Genome sequence of Hyphococcus flavus.</title>
        <authorList>
            <person name="Rong J.-C."/>
            <person name="Zhao Q."/>
            <person name="Yi M."/>
            <person name="Wu J.-Y."/>
        </authorList>
    </citation>
    <scope>NUCLEOTIDE SEQUENCE</scope>
    <source>
        <strain evidence="2">MCCC 1K03223</strain>
    </source>
</reference>
<dbReference type="Proteomes" id="UP001214043">
    <property type="component" value="Chromosome"/>
</dbReference>
<organism evidence="2 3">
    <name type="scientific">Hyphococcus flavus</name>
    <dbReference type="NCBI Taxonomy" id="1866326"/>
    <lineage>
        <taxon>Bacteria</taxon>
        <taxon>Pseudomonadati</taxon>
        <taxon>Pseudomonadota</taxon>
        <taxon>Alphaproteobacteria</taxon>
        <taxon>Parvularculales</taxon>
        <taxon>Parvularculaceae</taxon>
        <taxon>Hyphococcus</taxon>
    </lineage>
</organism>
<keyword evidence="1" id="KW-0732">Signal</keyword>
<evidence type="ECO:0000256" key="1">
    <source>
        <dbReference type="SAM" id="SignalP"/>
    </source>
</evidence>
<sequence length="274" mass="30634">MKKATFFVMLFASGACVTPQVSGPIETSISEIQKNPRTWDGKVVRVTGTFDECISYTCEFCEREEHVSKPGDPGSHCMRVSFHSDQERMAPERFAQYAYGAHFSVEGAYETLARFTTSTIEAVYDASCTGTSLQDDIIVMCTDRASELEQARIIKTHFRRPTVGGVINAYGIDPLGIPDDETVSAISEAFQEQSSVFDEENILPDFVYTYRADSEMLDGAEIDAVGGACICLVEECADSDWPKREGDIWLDTPSNHYRCWYAELVDGVWRFPIQ</sequence>
<evidence type="ECO:0000313" key="3">
    <source>
        <dbReference type="Proteomes" id="UP001214043"/>
    </source>
</evidence>
<dbReference type="RefSeq" id="WP_274494538.1">
    <property type="nucleotide sequence ID" value="NZ_CP118166.1"/>
</dbReference>
<feature type="signal peptide" evidence="1">
    <location>
        <begin position="1"/>
        <end position="17"/>
    </location>
</feature>
<dbReference type="KEGG" id="hfl:PUV54_05270"/>
<gene>
    <name evidence="2" type="ORF">PUV54_05270</name>
</gene>
<accession>A0AAE9ZCY6</accession>